<keyword evidence="2" id="KW-0456">Lyase</keyword>
<keyword evidence="1" id="KW-0479">Metal-binding</keyword>
<gene>
    <name evidence="4" type="ORF">DFJ75_3541</name>
</gene>
<organism evidence="4 5">
    <name type="scientific">Williamsia marianensis</name>
    <dbReference type="NCBI Taxonomy" id="85044"/>
    <lineage>
        <taxon>Bacteria</taxon>
        <taxon>Bacillati</taxon>
        <taxon>Actinomycetota</taxon>
        <taxon>Actinomycetes</taxon>
        <taxon>Mycobacteriales</taxon>
        <taxon>Nocardiaceae</taxon>
        <taxon>Williamsia</taxon>
    </lineage>
</organism>
<dbReference type="SMART" id="SM01007">
    <property type="entry name" value="Aldolase_II"/>
    <property type="match status" value="1"/>
</dbReference>
<dbReference type="PANTHER" id="PTHR22789">
    <property type="entry name" value="FUCULOSE PHOSPHATE ALDOLASE"/>
    <property type="match status" value="1"/>
</dbReference>
<evidence type="ECO:0000313" key="4">
    <source>
        <dbReference type="EMBL" id="RKR96687.1"/>
    </source>
</evidence>
<proteinExistence type="predicted"/>
<dbReference type="AlphaFoldDB" id="A0A495K5W6"/>
<dbReference type="EMBL" id="RBKV01000001">
    <property type="protein sequence ID" value="RKR96687.1"/>
    <property type="molecule type" value="Genomic_DNA"/>
</dbReference>
<evidence type="ECO:0000313" key="5">
    <source>
        <dbReference type="Proteomes" id="UP000274762"/>
    </source>
</evidence>
<dbReference type="Proteomes" id="UP000274762">
    <property type="component" value="Unassembled WGS sequence"/>
</dbReference>
<dbReference type="InterPro" id="IPR001303">
    <property type="entry name" value="Aldolase_II/adducin_N"/>
</dbReference>
<dbReference type="GO" id="GO:0016832">
    <property type="term" value="F:aldehyde-lyase activity"/>
    <property type="evidence" value="ECO:0007669"/>
    <property type="project" value="TreeGrafter"/>
</dbReference>
<reference evidence="4 5" key="1">
    <citation type="submission" date="2018-10" db="EMBL/GenBank/DDBJ databases">
        <title>Sequencing the genomes of 1000 actinobacteria strains.</title>
        <authorList>
            <person name="Klenk H.-P."/>
        </authorList>
    </citation>
    <scope>NUCLEOTIDE SEQUENCE [LARGE SCALE GENOMIC DNA]</scope>
    <source>
        <strain evidence="4 5">DSM 44343</strain>
    </source>
</reference>
<protein>
    <submittedName>
        <fullName evidence="4">L-fuculose 1-phosphate aldolase</fullName>
    </submittedName>
</protein>
<name>A0A495K5W6_WILMA</name>
<feature type="domain" description="Class II aldolase/adducin N-terminal" evidence="3">
    <location>
        <begin position="25"/>
        <end position="199"/>
    </location>
</feature>
<dbReference type="PANTHER" id="PTHR22789:SF0">
    <property type="entry name" value="3-OXO-TETRONATE 4-PHOSPHATE DECARBOXYLASE-RELATED"/>
    <property type="match status" value="1"/>
</dbReference>
<dbReference type="InterPro" id="IPR036409">
    <property type="entry name" value="Aldolase_II/adducin_N_sf"/>
</dbReference>
<dbReference type="Gene3D" id="3.40.225.10">
    <property type="entry name" value="Class II aldolase/adducin N-terminal domain"/>
    <property type="match status" value="1"/>
</dbReference>
<accession>A0A495K5W6</accession>
<sequence length="233" mass="24539">MAAIRDGSPPSPVIVSIMTVEERRADLVDAAHRLAARRLVIGTGGNLSTRVDDRVVVTASGAVLESLTADQLVVTDLDGHVVEDTDHVPTSELLLHLEIYRSTDAAAVAHAHPVASIAVANLVDELPAVHYTAALVGGAVRVAPHEIFGTQELTDAVAEALTERTAALMRNHGSVAYGPTVEAACERIELVEWLAEIYLRTAAVGDGAVLSRDQLIAVAVAAANRGYSPLPRR</sequence>
<dbReference type="GO" id="GO:0019323">
    <property type="term" value="P:pentose catabolic process"/>
    <property type="evidence" value="ECO:0007669"/>
    <property type="project" value="TreeGrafter"/>
</dbReference>
<dbReference type="InterPro" id="IPR050197">
    <property type="entry name" value="Aldolase_class_II_sugar_metab"/>
</dbReference>
<comment type="caution">
    <text evidence="4">The sequence shown here is derived from an EMBL/GenBank/DDBJ whole genome shotgun (WGS) entry which is preliminary data.</text>
</comment>
<evidence type="ECO:0000256" key="1">
    <source>
        <dbReference type="ARBA" id="ARBA00022723"/>
    </source>
</evidence>
<dbReference type="GO" id="GO:0005829">
    <property type="term" value="C:cytosol"/>
    <property type="evidence" value="ECO:0007669"/>
    <property type="project" value="TreeGrafter"/>
</dbReference>
<dbReference type="SUPFAM" id="SSF53639">
    <property type="entry name" value="AraD/HMP-PK domain-like"/>
    <property type="match status" value="1"/>
</dbReference>
<dbReference type="GO" id="GO:0046872">
    <property type="term" value="F:metal ion binding"/>
    <property type="evidence" value="ECO:0007669"/>
    <property type="project" value="UniProtKB-KW"/>
</dbReference>
<dbReference type="Pfam" id="PF00596">
    <property type="entry name" value="Aldolase_II"/>
    <property type="match status" value="1"/>
</dbReference>
<evidence type="ECO:0000259" key="3">
    <source>
        <dbReference type="SMART" id="SM01007"/>
    </source>
</evidence>
<evidence type="ECO:0000256" key="2">
    <source>
        <dbReference type="ARBA" id="ARBA00023239"/>
    </source>
</evidence>